<dbReference type="RefSeq" id="WP_144854430.1">
    <property type="nucleotide sequence ID" value="NZ_VNJI01000069.1"/>
</dbReference>
<feature type="active site" description="Proton acceptor" evidence="2">
    <location>
        <position position="149"/>
    </location>
</feature>
<dbReference type="InterPro" id="IPR013024">
    <property type="entry name" value="GGCT-like"/>
</dbReference>
<dbReference type="EMBL" id="VNJI01000069">
    <property type="protein sequence ID" value="TVY01496.1"/>
    <property type="molecule type" value="Genomic_DNA"/>
</dbReference>
<dbReference type="PANTHER" id="PTHR12935:SF0">
    <property type="entry name" value="GAMMA-GLUTAMYLCYCLOTRANSFERASE"/>
    <property type="match status" value="1"/>
</dbReference>
<feature type="binding site" evidence="3">
    <location>
        <begin position="73"/>
        <end position="78"/>
    </location>
    <ligand>
        <name>substrate</name>
    </ligand>
</feature>
<gene>
    <name evidence="4" type="ORF">FPZ49_32380</name>
</gene>
<feature type="binding site" evidence="3">
    <location>
        <position position="193"/>
    </location>
    <ligand>
        <name>substrate</name>
    </ligand>
</feature>
<dbReference type="GO" id="GO:0003839">
    <property type="term" value="F:gamma-glutamylcyclotransferase activity"/>
    <property type="evidence" value="ECO:0007669"/>
    <property type="project" value="InterPro"/>
</dbReference>
<proteinExistence type="predicted"/>
<evidence type="ECO:0000256" key="1">
    <source>
        <dbReference type="ARBA" id="ARBA00023239"/>
    </source>
</evidence>
<dbReference type="Proteomes" id="UP000317036">
    <property type="component" value="Unassembled WGS sequence"/>
</dbReference>
<dbReference type="CDD" id="cd06661">
    <property type="entry name" value="GGCT_like"/>
    <property type="match status" value="1"/>
</dbReference>
<name>A0A559JNP2_9BACL</name>
<dbReference type="OrthoDB" id="8538589at2"/>
<sequence length="229" mass="25694">MATNKRPYKNEENPYKSRIYPAAVDGNRIASKEVISCYTYVMPETRKEQLSYTSELIPDGFWPLRNEPLTCLYLAYGSCMSRASFSETVSTFDLIGAVSIPDYRVGFTHYSKIKWGGGVADLLPAKGQQAEGVLYRIPIDQVPSVDAREGADLDRPIYRRIPITVYRDQIPIAAFTYEVINKRSEEYPPHPDYMETILDGADILTPGYVNSLIAHVQSISPVPAMKGGR</sequence>
<evidence type="ECO:0000256" key="2">
    <source>
        <dbReference type="PIRSR" id="PIRSR617939-1"/>
    </source>
</evidence>
<comment type="caution">
    <text evidence="4">The sequence shown here is derived from an EMBL/GenBank/DDBJ whole genome shotgun (WGS) entry which is preliminary data.</text>
</comment>
<protein>
    <submittedName>
        <fullName evidence="4">Gamma-glutamylcyclotransferase</fullName>
    </submittedName>
</protein>
<evidence type="ECO:0000256" key="3">
    <source>
        <dbReference type="PIRSR" id="PIRSR617939-2"/>
    </source>
</evidence>
<dbReference type="PANTHER" id="PTHR12935">
    <property type="entry name" value="GAMMA-GLUTAMYLCYCLOTRANSFERASE"/>
    <property type="match status" value="1"/>
</dbReference>
<dbReference type="InterPro" id="IPR017939">
    <property type="entry name" value="G-Glutamylcylcotransferase"/>
</dbReference>
<dbReference type="AlphaFoldDB" id="A0A559JNP2"/>
<dbReference type="Gene3D" id="3.10.490.10">
    <property type="entry name" value="Gamma-glutamyl cyclotransferase-like"/>
    <property type="match status" value="1"/>
</dbReference>
<dbReference type="SUPFAM" id="SSF110857">
    <property type="entry name" value="Gamma-glutamyl cyclotransferase-like"/>
    <property type="match status" value="1"/>
</dbReference>
<evidence type="ECO:0000313" key="5">
    <source>
        <dbReference type="Proteomes" id="UP000317036"/>
    </source>
</evidence>
<organism evidence="4 5">
    <name type="scientific">Paenibacillus cremeus</name>
    <dbReference type="NCBI Taxonomy" id="2163881"/>
    <lineage>
        <taxon>Bacteria</taxon>
        <taxon>Bacillati</taxon>
        <taxon>Bacillota</taxon>
        <taxon>Bacilli</taxon>
        <taxon>Bacillales</taxon>
        <taxon>Paenibacillaceae</taxon>
        <taxon>Paenibacillus</taxon>
    </lineage>
</organism>
<evidence type="ECO:0000313" key="4">
    <source>
        <dbReference type="EMBL" id="TVY01496.1"/>
    </source>
</evidence>
<reference evidence="4 5" key="1">
    <citation type="submission" date="2019-07" db="EMBL/GenBank/DDBJ databases">
        <authorList>
            <person name="Kim J."/>
        </authorList>
    </citation>
    <scope>NUCLEOTIDE SEQUENCE [LARGE SCALE GENOMIC DNA]</scope>
    <source>
        <strain evidence="4 5">JC52</strain>
    </source>
</reference>
<dbReference type="GO" id="GO:0016740">
    <property type="term" value="F:transferase activity"/>
    <property type="evidence" value="ECO:0007669"/>
    <property type="project" value="UniProtKB-KW"/>
</dbReference>
<keyword evidence="4" id="KW-0808">Transferase</keyword>
<accession>A0A559JNP2</accession>
<keyword evidence="5" id="KW-1185">Reference proteome</keyword>
<dbReference type="InterPro" id="IPR036568">
    <property type="entry name" value="GGCT-like_sf"/>
</dbReference>
<keyword evidence="1" id="KW-0456">Lyase</keyword>
<dbReference type="Pfam" id="PF13772">
    <property type="entry name" value="AIG2_2"/>
    <property type="match status" value="1"/>
</dbReference>